<dbReference type="InterPro" id="IPR007563">
    <property type="entry name" value="DUF554"/>
</dbReference>
<evidence type="ECO:0000313" key="2">
    <source>
        <dbReference type="EMBL" id="NHN32368.1"/>
    </source>
</evidence>
<gene>
    <name evidence="2" type="ORF">G9U52_21230</name>
</gene>
<evidence type="ECO:0000256" key="1">
    <source>
        <dbReference type="SAM" id="Phobius"/>
    </source>
</evidence>
<organism evidence="2 3">
    <name type="scientific">Paenibacillus agricola</name>
    <dbReference type="NCBI Taxonomy" id="2716264"/>
    <lineage>
        <taxon>Bacteria</taxon>
        <taxon>Bacillati</taxon>
        <taxon>Bacillota</taxon>
        <taxon>Bacilli</taxon>
        <taxon>Bacillales</taxon>
        <taxon>Paenibacillaceae</taxon>
        <taxon>Paenibacillus</taxon>
    </lineage>
</organism>
<feature type="transmembrane region" description="Helical" evidence="1">
    <location>
        <begin position="6"/>
        <end position="24"/>
    </location>
</feature>
<feature type="transmembrane region" description="Helical" evidence="1">
    <location>
        <begin position="200"/>
        <end position="224"/>
    </location>
</feature>
<reference evidence="2" key="1">
    <citation type="submission" date="2020-03" db="EMBL/GenBank/DDBJ databases">
        <title>Draft sequencing of Paenibacilllus sp. S3N08.</title>
        <authorList>
            <person name="Kim D.-U."/>
        </authorList>
    </citation>
    <scope>NUCLEOTIDE SEQUENCE</scope>
    <source>
        <strain evidence="2">S3N08</strain>
    </source>
</reference>
<protein>
    <submittedName>
        <fullName evidence="2">DUF554 domain-containing protein</fullName>
    </submittedName>
</protein>
<sequence length="306" mass="31685">MMALWGTIINAVAILVGGSLGLMLHRMSPGIRNTVMQGMGLALAALGLSMTLKSSNFLLIVASLVIGGVLGELLRVERNLEALGQQLERGVNILTRLGDKRSATVAPVAVASTVAATEAAAGAIVAEATASATVIQAAPAACVQELEVEAPLKEILTAKGKKQMPVRIAVGFVNTTLIYCVGAMAILGSLDGGLRGQHDILYTKAMLDGFSAIIFASTMGVGVLFSSIPVFIYQGIIALTASGIASFIDPVMLDEIIIQLTAVGGILIMGIGVNLLEIRKINVANLLPSLLVAALAVPFLDWLSAW</sequence>
<feature type="transmembrane region" description="Helical" evidence="1">
    <location>
        <begin position="57"/>
        <end position="74"/>
    </location>
</feature>
<dbReference type="RefSeq" id="WP_166152663.1">
    <property type="nucleotide sequence ID" value="NZ_JAAOIW010000008.1"/>
</dbReference>
<feature type="transmembrane region" description="Helical" evidence="1">
    <location>
        <begin position="231"/>
        <end position="250"/>
    </location>
</feature>
<dbReference type="Proteomes" id="UP001165962">
    <property type="component" value="Unassembled WGS sequence"/>
</dbReference>
<accession>A0ABX0JC86</accession>
<dbReference type="EMBL" id="JAAOIW010000008">
    <property type="protein sequence ID" value="NHN32368.1"/>
    <property type="molecule type" value="Genomic_DNA"/>
</dbReference>
<feature type="transmembrane region" description="Helical" evidence="1">
    <location>
        <begin position="256"/>
        <end position="276"/>
    </location>
</feature>
<keyword evidence="1" id="KW-0472">Membrane</keyword>
<dbReference type="PANTHER" id="PTHR36111:SF2">
    <property type="entry name" value="INNER MEMBRANE PROTEIN"/>
    <property type="match status" value="1"/>
</dbReference>
<proteinExistence type="predicted"/>
<dbReference type="PANTHER" id="PTHR36111">
    <property type="entry name" value="INNER MEMBRANE PROTEIN-RELATED"/>
    <property type="match status" value="1"/>
</dbReference>
<evidence type="ECO:0000313" key="3">
    <source>
        <dbReference type="Proteomes" id="UP001165962"/>
    </source>
</evidence>
<feature type="transmembrane region" description="Helical" evidence="1">
    <location>
        <begin position="168"/>
        <end position="188"/>
    </location>
</feature>
<keyword evidence="1" id="KW-1133">Transmembrane helix</keyword>
<keyword evidence="3" id="KW-1185">Reference proteome</keyword>
<feature type="transmembrane region" description="Helical" evidence="1">
    <location>
        <begin position="31"/>
        <end position="51"/>
    </location>
</feature>
<feature type="transmembrane region" description="Helical" evidence="1">
    <location>
        <begin position="283"/>
        <end position="303"/>
    </location>
</feature>
<name>A0ABX0JC86_9BACL</name>
<keyword evidence="1" id="KW-0812">Transmembrane</keyword>
<comment type="caution">
    <text evidence="2">The sequence shown here is derived from an EMBL/GenBank/DDBJ whole genome shotgun (WGS) entry which is preliminary data.</text>
</comment>
<dbReference type="Pfam" id="PF04474">
    <property type="entry name" value="DUF554"/>
    <property type="match status" value="2"/>
</dbReference>